<dbReference type="InterPro" id="IPR050401">
    <property type="entry name" value="Cyclic_nucleotide_synthase"/>
</dbReference>
<reference evidence="8 9" key="1">
    <citation type="submission" date="2016-10" db="EMBL/GenBank/DDBJ databases">
        <authorList>
            <person name="de Groot N.N."/>
        </authorList>
    </citation>
    <scope>NUCLEOTIDE SEQUENCE [LARGE SCALE GENOMIC DNA]</scope>
    <source>
        <strain evidence="8 9">DSM 22012</strain>
    </source>
</reference>
<dbReference type="SUPFAM" id="SSF55073">
    <property type="entry name" value="Nucleotide cyclase"/>
    <property type="match status" value="1"/>
</dbReference>
<keyword evidence="4" id="KW-1133">Transmembrane helix</keyword>
<evidence type="ECO:0000256" key="6">
    <source>
        <dbReference type="ARBA" id="ARBA00023239"/>
    </source>
</evidence>
<comment type="subcellular location">
    <subcellularLocation>
        <location evidence="1">Membrane</location>
    </subcellularLocation>
</comment>
<protein>
    <submittedName>
        <fullName evidence="8">Adenylate cyclase, class 3</fullName>
    </submittedName>
</protein>
<keyword evidence="5" id="KW-0472">Membrane</keyword>
<evidence type="ECO:0000256" key="3">
    <source>
        <dbReference type="ARBA" id="ARBA00022741"/>
    </source>
</evidence>
<keyword evidence="6" id="KW-0456">Lyase</keyword>
<dbReference type="PANTHER" id="PTHR11920:SF335">
    <property type="entry name" value="GUANYLATE CYCLASE"/>
    <property type="match status" value="1"/>
</dbReference>
<dbReference type="GO" id="GO:0016020">
    <property type="term" value="C:membrane"/>
    <property type="evidence" value="ECO:0007669"/>
    <property type="project" value="UniProtKB-SubCell"/>
</dbReference>
<name>A0A1H5X3P2_9GAMM</name>
<dbReference type="GO" id="GO:0004016">
    <property type="term" value="F:adenylate cyclase activity"/>
    <property type="evidence" value="ECO:0007669"/>
    <property type="project" value="UniProtKB-ARBA"/>
</dbReference>
<evidence type="ECO:0000313" key="9">
    <source>
        <dbReference type="Proteomes" id="UP000236745"/>
    </source>
</evidence>
<dbReference type="InterPro" id="IPR001054">
    <property type="entry name" value="A/G_cyclase"/>
</dbReference>
<sequence>MDNPIDPRALLQQLHLAVALVDLEQNSICFENACFFDWFPPPAEEQGGISDRIPSLPMDKAVQRLSDRGSYRLELEVQVKGRATPVRLEMHRMEHQGATLTLIEGRDISKEKESQYMLDSYSRMAEKNAKALEREKDRVERLLLNVMPKQVYEELKNYGTTTPQHFDNAAILMLDFVRFTDMQISHDASALVSELNDIFSAFDRIVEMFGCERIRTIGDSYMAVSGVPEESGEDTANIARVALRMRRYLEKRNAAHSNEWRGRIGINTGPVIGSLVGIQKYVYDLFGPGVNLAARMESHSEPMRITLNQATYELIKDDFICTPRGESEIKGFGPMELYFLEDEAKQHYR</sequence>
<keyword evidence="3" id="KW-0547">Nucleotide-binding</keyword>
<keyword evidence="9" id="KW-1185">Reference proteome</keyword>
<accession>A0A1H5X3P2</accession>
<evidence type="ECO:0000313" key="8">
    <source>
        <dbReference type="EMBL" id="SEG06025.1"/>
    </source>
</evidence>
<dbReference type="PANTHER" id="PTHR11920">
    <property type="entry name" value="GUANYLYL CYCLASE"/>
    <property type="match status" value="1"/>
</dbReference>
<dbReference type="SMART" id="SM00044">
    <property type="entry name" value="CYCc"/>
    <property type="match status" value="1"/>
</dbReference>
<dbReference type="GO" id="GO:0009190">
    <property type="term" value="P:cyclic nucleotide biosynthetic process"/>
    <property type="evidence" value="ECO:0007669"/>
    <property type="project" value="InterPro"/>
</dbReference>
<evidence type="ECO:0000259" key="7">
    <source>
        <dbReference type="PROSITE" id="PS50125"/>
    </source>
</evidence>
<dbReference type="RefSeq" id="WP_104002161.1">
    <property type="nucleotide sequence ID" value="NZ_FNVQ01000001.1"/>
</dbReference>
<proteinExistence type="predicted"/>
<dbReference type="Proteomes" id="UP000236745">
    <property type="component" value="Unassembled WGS sequence"/>
</dbReference>
<dbReference type="CDD" id="cd07302">
    <property type="entry name" value="CHD"/>
    <property type="match status" value="1"/>
</dbReference>
<dbReference type="EMBL" id="FNVQ01000001">
    <property type="protein sequence ID" value="SEG06025.1"/>
    <property type="molecule type" value="Genomic_DNA"/>
</dbReference>
<gene>
    <name evidence="8" type="ORF">SAMN05444390_1011245</name>
</gene>
<dbReference type="PROSITE" id="PS50125">
    <property type="entry name" value="GUANYLATE_CYCLASE_2"/>
    <property type="match status" value="1"/>
</dbReference>
<dbReference type="GO" id="GO:0035556">
    <property type="term" value="P:intracellular signal transduction"/>
    <property type="evidence" value="ECO:0007669"/>
    <property type="project" value="InterPro"/>
</dbReference>
<dbReference type="Pfam" id="PF00211">
    <property type="entry name" value="Guanylate_cyc"/>
    <property type="match status" value="1"/>
</dbReference>
<evidence type="ECO:0000256" key="2">
    <source>
        <dbReference type="ARBA" id="ARBA00022692"/>
    </source>
</evidence>
<organism evidence="8 9">
    <name type="scientific">Marinobacterium lutimaris</name>
    <dbReference type="NCBI Taxonomy" id="568106"/>
    <lineage>
        <taxon>Bacteria</taxon>
        <taxon>Pseudomonadati</taxon>
        <taxon>Pseudomonadota</taxon>
        <taxon>Gammaproteobacteria</taxon>
        <taxon>Oceanospirillales</taxon>
        <taxon>Oceanospirillaceae</taxon>
        <taxon>Marinobacterium</taxon>
    </lineage>
</organism>
<dbReference type="OrthoDB" id="9806704at2"/>
<evidence type="ECO:0000256" key="4">
    <source>
        <dbReference type="ARBA" id="ARBA00022989"/>
    </source>
</evidence>
<dbReference type="AlphaFoldDB" id="A0A1H5X3P2"/>
<dbReference type="InterPro" id="IPR029787">
    <property type="entry name" value="Nucleotide_cyclase"/>
</dbReference>
<dbReference type="Gene3D" id="3.30.70.1230">
    <property type="entry name" value="Nucleotide cyclase"/>
    <property type="match status" value="1"/>
</dbReference>
<feature type="domain" description="Guanylate cyclase" evidence="7">
    <location>
        <begin position="170"/>
        <end position="297"/>
    </location>
</feature>
<evidence type="ECO:0000256" key="5">
    <source>
        <dbReference type="ARBA" id="ARBA00023136"/>
    </source>
</evidence>
<keyword evidence="2" id="KW-0812">Transmembrane</keyword>
<evidence type="ECO:0000256" key="1">
    <source>
        <dbReference type="ARBA" id="ARBA00004370"/>
    </source>
</evidence>
<dbReference type="GO" id="GO:0000166">
    <property type="term" value="F:nucleotide binding"/>
    <property type="evidence" value="ECO:0007669"/>
    <property type="project" value="UniProtKB-KW"/>
</dbReference>